<evidence type="ECO:0000256" key="1">
    <source>
        <dbReference type="SAM" id="Phobius"/>
    </source>
</evidence>
<keyword evidence="1" id="KW-0472">Membrane</keyword>
<dbReference type="EMBL" id="FQUE01000015">
    <property type="protein sequence ID" value="SHF83276.1"/>
    <property type="molecule type" value="Genomic_DNA"/>
</dbReference>
<evidence type="ECO:0000313" key="2">
    <source>
        <dbReference type="EMBL" id="SHF83276.1"/>
    </source>
</evidence>
<feature type="transmembrane region" description="Helical" evidence="1">
    <location>
        <begin position="25"/>
        <end position="45"/>
    </location>
</feature>
<keyword evidence="1" id="KW-0812">Transmembrane</keyword>
<gene>
    <name evidence="2" type="ORF">SAMN05444339_11520</name>
</gene>
<reference evidence="3" key="1">
    <citation type="submission" date="2016-11" db="EMBL/GenBank/DDBJ databases">
        <authorList>
            <person name="Varghese N."/>
            <person name="Submissions S."/>
        </authorList>
    </citation>
    <scope>NUCLEOTIDE SEQUENCE [LARGE SCALE GENOMIC DNA]</scope>
    <source>
        <strain evidence="3">DSM 29326</strain>
    </source>
</reference>
<organism evidence="2 3">
    <name type="scientific">Loktanella atrilutea</name>
    <dbReference type="NCBI Taxonomy" id="366533"/>
    <lineage>
        <taxon>Bacteria</taxon>
        <taxon>Pseudomonadati</taxon>
        <taxon>Pseudomonadota</taxon>
        <taxon>Alphaproteobacteria</taxon>
        <taxon>Rhodobacterales</taxon>
        <taxon>Roseobacteraceae</taxon>
        <taxon>Loktanella</taxon>
    </lineage>
</organism>
<proteinExistence type="predicted"/>
<keyword evidence="1" id="KW-1133">Transmembrane helix</keyword>
<keyword evidence="3" id="KW-1185">Reference proteome</keyword>
<dbReference type="AlphaFoldDB" id="A0A1M5EVY2"/>
<dbReference type="RefSeq" id="WP_178352790.1">
    <property type="nucleotide sequence ID" value="NZ_FQUE01000015.1"/>
</dbReference>
<sequence length="56" mass="5683">MGIMCCATISAYTSAAAGLLMGCSLIAALGLVSSVGVVVSLALAYRMTWSHDLPHP</sequence>
<evidence type="ECO:0000313" key="3">
    <source>
        <dbReference type="Proteomes" id="UP000183987"/>
    </source>
</evidence>
<dbReference type="Proteomes" id="UP000183987">
    <property type="component" value="Unassembled WGS sequence"/>
</dbReference>
<protein>
    <submittedName>
        <fullName evidence="2">Uncharacterized protein</fullName>
    </submittedName>
</protein>
<accession>A0A1M5EVY2</accession>
<name>A0A1M5EVY2_LOKAT</name>